<evidence type="ECO:0000313" key="4">
    <source>
        <dbReference type="EMBL" id="KXF76199.1"/>
    </source>
</evidence>
<evidence type="ECO:0000259" key="3">
    <source>
        <dbReference type="Pfam" id="PF19029"/>
    </source>
</evidence>
<dbReference type="Pfam" id="PF19029">
    <property type="entry name" value="DUF883_C"/>
    <property type="match status" value="1"/>
</dbReference>
<dbReference type="STRING" id="1494590.ATN84_14970"/>
<feature type="compositionally biased region" description="Basic and acidic residues" evidence="1">
    <location>
        <begin position="13"/>
        <end position="22"/>
    </location>
</feature>
<accession>A0A135HSN8</accession>
<keyword evidence="2" id="KW-0812">Transmembrane</keyword>
<dbReference type="InterPro" id="IPR043605">
    <property type="entry name" value="DUF883_C"/>
</dbReference>
<dbReference type="RefSeq" id="WP_068883005.1">
    <property type="nucleotide sequence ID" value="NZ_LNTU01000034.1"/>
</dbReference>
<evidence type="ECO:0000313" key="5">
    <source>
        <dbReference type="Proteomes" id="UP000070107"/>
    </source>
</evidence>
<evidence type="ECO:0000256" key="1">
    <source>
        <dbReference type="SAM" id="MobiDB-lite"/>
    </source>
</evidence>
<comment type="caution">
    <text evidence="4">The sequence shown here is derived from an EMBL/GenBank/DDBJ whole genome shotgun (WGS) entry which is preliminary data.</text>
</comment>
<protein>
    <recommendedName>
        <fullName evidence="3">DUF883 domain-containing protein</fullName>
    </recommendedName>
</protein>
<keyword evidence="5" id="KW-1185">Reference proteome</keyword>
<dbReference type="Proteomes" id="UP000070107">
    <property type="component" value="Unassembled WGS sequence"/>
</dbReference>
<feature type="domain" description="DUF883" evidence="3">
    <location>
        <begin position="86"/>
        <end position="109"/>
    </location>
</feature>
<feature type="region of interest" description="Disordered" evidence="1">
    <location>
        <begin position="1"/>
        <end position="22"/>
    </location>
</feature>
<gene>
    <name evidence="4" type="ORF">ATN84_14970</name>
</gene>
<keyword evidence="2" id="KW-0472">Membrane</keyword>
<reference evidence="4 5" key="1">
    <citation type="submission" date="2015-11" db="EMBL/GenBank/DDBJ databases">
        <title>Draft genome sequence of Paramesorhizobium deserti A-3-E, a strain highly resistant to diverse beta-lactam antibiotics.</title>
        <authorList>
            <person name="Lv R."/>
            <person name="Yang X."/>
            <person name="Fang N."/>
            <person name="Guo J."/>
            <person name="Luo X."/>
            <person name="Peng F."/>
            <person name="Yang R."/>
            <person name="Cui Y."/>
            <person name="Fang C."/>
            <person name="Song Y."/>
        </authorList>
    </citation>
    <scope>NUCLEOTIDE SEQUENCE [LARGE SCALE GENOMIC DNA]</scope>
    <source>
        <strain evidence="4 5">A-3-E</strain>
    </source>
</reference>
<feature type="transmembrane region" description="Helical" evidence="2">
    <location>
        <begin position="91"/>
        <end position="108"/>
    </location>
</feature>
<name>A0A135HSN8_9HYPH</name>
<sequence>MARASTTINQPEDILKGDGKSDASSDLQAQIAQLKEDIAGLTAAIGNLGSEKMHKAKRRAAETYESAYHSGEDAVTELRDQLSQTARERPLTTIAAAAGVGFLLALLARR</sequence>
<proteinExistence type="predicted"/>
<keyword evidence="2" id="KW-1133">Transmembrane helix</keyword>
<evidence type="ECO:0000256" key="2">
    <source>
        <dbReference type="SAM" id="Phobius"/>
    </source>
</evidence>
<dbReference type="EMBL" id="LNTU01000034">
    <property type="protein sequence ID" value="KXF76199.1"/>
    <property type="molecule type" value="Genomic_DNA"/>
</dbReference>
<dbReference type="AlphaFoldDB" id="A0A135HSN8"/>
<organism evidence="4 5">
    <name type="scientific">Paramesorhizobium deserti</name>
    <dbReference type="NCBI Taxonomy" id="1494590"/>
    <lineage>
        <taxon>Bacteria</taxon>
        <taxon>Pseudomonadati</taxon>
        <taxon>Pseudomonadota</taxon>
        <taxon>Alphaproteobacteria</taxon>
        <taxon>Hyphomicrobiales</taxon>
        <taxon>Phyllobacteriaceae</taxon>
        <taxon>Paramesorhizobium</taxon>
    </lineage>
</organism>
<feature type="compositionally biased region" description="Polar residues" evidence="1">
    <location>
        <begin position="1"/>
        <end position="10"/>
    </location>
</feature>
<dbReference type="OrthoDB" id="8368551at2"/>